<evidence type="ECO:0000313" key="12">
    <source>
        <dbReference type="EMBL" id="GFS17280.1"/>
    </source>
</evidence>
<keyword evidence="2" id="KW-1003">Cell membrane</keyword>
<evidence type="ECO:0000256" key="4">
    <source>
        <dbReference type="ARBA" id="ARBA00022989"/>
    </source>
</evidence>
<dbReference type="PROSITE" id="PS50262">
    <property type="entry name" value="G_PROTEIN_RECEP_F1_2"/>
    <property type="match status" value="1"/>
</dbReference>
<feature type="transmembrane region" description="Helical" evidence="10">
    <location>
        <begin position="90"/>
        <end position="111"/>
    </location>
</feature>
<evidence type="ECO:0000256" key="2">
    <source>
        <dbReference type="ARBA" id="ARBA00022475"/>
    </source>
</evidence>
<dbReference type="Gene3D" id="1.20.1070.10">
    <property type="entry name" value="Rhodopsin 7-helix transmembrane proteins"/>
    <property type="match status" value="1"/>
</dbReference>
<keyword evidence="13" id="KW-1185">Reference proteome</keyword>
<organism evidence="12 13">
    <name type="scientific">Elysia marginata</name>
    <dbReference type="NCBI Taxonomy" id="1093978"/>
    <lineage>
        <taxon>Eukaryota</taxon>
        <taxon>Metazoa</taxon>
        <taxon>Spiralia</taxon>
        <taxon>Lophotrochozoa</taxon>
        <taxon>Mollusca</taxon>
        <taxon>Gastropoda</taxon>
        <taxon>Heterobranchia</taxon>
        <taxon>Euthyneura</taxon>
        <taxon>Panpulmonata</taxon>
        <taxon>Sacoglossa</taxon>
        <taxon>Placobranchoidea</taxon>
        <taxon>Plakobranchidae</taxon>
        <taxon>Elysia</taxon>
    </lineage>
</organism>
<reference evidence="12 13" key="1">
    <citation type="journal article" date="2021" name="Elife">
        <title>Chloroplast acquisition without the gene transfer in kleptoplastic sea slugs, Plakobranchus ocellatus.</title>
        <authorList>
            <person name="Maeda T."/>
            <person name="Takahashi S."/>
            <person name="Yoshida T."/>
            <person name="Shimamura S."/>
            <person name="Takaki Y."/>
            <person name="Nagai Y."/>
            <person name="Toyoda A."/>
            <person name="Suzuki Y."/>
            <person name="Arimoto A."/>
            <person name="Ishii H."/>
            <person name="Satoh N."/>
            <person name="Nishiyama T."/>
            <person name="Hasebe M."/>
            <person name="Maruyama T."/>
            <person name="Minagawa J."/>
            <person name="Obokata J."/>
            <person name="Shigenobu S."/>
        </authorList>
    </citation>
    <scope>NUCLEOTIDE SEQUENCE [LARGE SCALE GENOMIC DNA]</scope>
</reference>
<evidence type="ECO:0000256" key="5">
    <source>
        <dbReference type="ARBA" id="ARBA00023040"/>
    </source>
</evidence>
<feature type="domain" description="G-protein coupled receptors family 1 profile" evidence="11">
    <location>
        <begin position="51"/>
        <end position="322"/>
    </location>
</feature>
<feature type="transmembrane region" description="Helical" evidence="10">
    <location>
        <begin position="165"/>
        <end position="186"/>
    </location>
</feature>
<keyword evidence="3 9" id="KW-0812">Transmembrane</keyword>
<feature type="transmembrane region" description="Helical" evidence="10">
    <location>
        <begin position="198"/>
        <end position="226"/>
    </location>
</feature>
<dbReference type="Pfam" id="PF00001">
    <property type="entry name" value="7tm_1"/>
    <property type="match status" value="1"/>
</dbReference>
<protein>
    <submittedName>
        <fullName evidence="12">FMRFamide receptor</fullName>
    </submittedName>
</protein>
<feature type="transmembrane region" description="Helical" evidence="10">
    <location>
        <begin position="58"/>
        <end position="78"/>
    </location>
</feature>
<evidence type="ECO:0000259" key="11">
    <source>
        <dbReference type="PROSITE" id="PS50262"/>
    </source>
</evidence>
<evidence type="ECO:0000256" key="1">
    <source>
        <dbReference type="ARBA" id="ARBA00004651"/>
    </source>
</evidence>
<dbReference type="EMBL" id="BMAT01013645">
    <property type="protein sequence ID" value="GFS17280.1"/>
    <property type="molecule type" value="Genomic_DNA"/>
</dbReference>
<feature type="transmembrane region" description="Helical" evidence="10">
    <location>
        <begin position="307"/>
        <end position="325"/>
    </location>
</feature>
<feature type="transmembrane region" description="Helical" evidence="10">
    <location>
        <begin position="123"/>
        <end position="144"/>
    </location>
</feature>
<dbReference type="AlphaFoldDB" id="A0AAV4J4J1"/>
<accession>A0AAV4J4J1</accession>
<evidence type="ECO:0000313" key="13">
    <source>
        <dbReference type="Proteomes" id="UP000762676"/>
    </source>
</evidence>
<dbReference type="GO" id="GO:0005886">
    <property type="term" value="C:plasma membrane"/>
    <property type="evidence" value="ECO:0007669"/>
    <property type="project" value="UniProtKB-SubCell"/>
</dbReference>
<evidence type="ECO:0000256" key="7">
    <source>
        <dbReference type="ARBA" id="ARBA00023170"/>
    </source>
</evidence>
<evidence type="ECO:0000256" key="9">
    <source>
        <dbReference type="RuleBase" id="RU000688"/>
    </source>
</evidence>
<gene>
    <name evidence="12" type="ORF">ElyMa_006818700</name>
</gene>
<keyword evidence="8 9" id="KW-0807">Transducer</keyword>
<feature type="transmembrane region" description="Helical" evidence="10">
    <location>
        <begin position="262"/>
        <end position="287"/>
    </location>
</feature>
<dbReference type="InterPro" id="IPR000276">
    <property type="entry name" value="GPCR_Rhodpsn"/>
</dbReference>
<dbReference type="InterPro" id="IPR017452">
    <property type="entry name" value="GPCR_Rhodpsn_7TM"/>
</dbReference>
<dbReference type="GO" id="GO:0007218">
    <property type="term" value="P:neuropeptide signaling pathway"/>
    <property type="evidence" value="ECO:0007669"/>
    <property type="project" value="TreeGrafter"/>
</dbReference>
<comment type="caution">
    <text evidence="12">The sequence shown here is derived from an EMBL/GenBank/DDBJ whole genome shotgun (WGS) entry which is preliminary data.</text>
</comment>
<comment type="subcellular location">
    <subcellularLocation>
        <location evidence="1">Cell membrane</location>
        <topology evidence="1">Multi-pass membrane protein</topology>
    </subcellularLocation>
</comment>
<proteinExistence type="inferred from homology"/>
<dbReference type="Proteomes" id="UP000762676">
    <property type="component" value="Unassembled WGS sequence"/>
</dbReference>
<dbReference type="PANTHER" id="PTHR24230">
    <property type="entry name" value="G-PROTEIN COUPLED RECEPTOR"/>
    <property type="match status" value="1"/>
</dbReference>
<keyword evidence="5 9" id="KW-0297">G-protein coupled receptor</keyword>
<sequence length="345" mass="38764">MNITQFDPKLDRASDTRDVSSFTFCHVLYSNASCPVPSNEEARHIEALCAANAIVVDAIFSIALAFGLPGSVLTLITVSSLKSTPGTRYIACLAASDFISLTLASLAMYKIAAVDNLTENEEVIMNISYSFHFFSNWSLALICLERFVSVRFPMYKSQYYSNRATVLSVCIALGISFVPYCLEFVFKADRYLSASHKHVIFLITSVLVDSILPGIFILIFSVRTALELKEKANHRKSLVSQCSNKNTSQAVMLETRLTKMMFLTVGCFVVLIFPASIRQTYNIVYFVMDDTYCTLETTRYMFSTRTLFALTYLNNAVNFYVYMAFAQGFRKQCVRVICSKLTQAC</sequence>
<dbReference type="CDD" id="cd00637">
    <property type="entry name" value="7tm_classA_rhodopsin-like"/>
    <property type="match status" value="1"/>
</dbReference>
<dbReference type="PRINTS" id="PR00237">
    <property type="entry name" value="GPCRRHODOPSN"/>
</dbReference>
<evidence type="ECO:0000256" key="3">
    <source>
        <dbReference type="ARBA" id="ARBA00022692"/>
    </source>
</evidence>
<keyword evidence="4 10" id="KW-1133">Transmembrane helix</keyword>
<evidence type="ECO:0000256" key="6">
    <source>
        <dbReference type="ARBA" id="ARBA00023136"/>
    </source>
</evidence>
<keyword evidence="7 9" id="KW-0675">Receptor</keyword>
<evidence type="ECO:0000256" key="10">
    <source>
        <dbReference type="SAM" id="Phobius"/>
    </source>
</evidence>
<dbReference type="PROSITE" id="PS00237">
    <property type="entry name" value="G_PROTEIN_RECEP_F1_1"/>
    <property type="match status" value="1"/>
</dbReference>
<name>A0AAV4J4J1_9GAST</name>
<keyword evidence="6 10" id="KW-0472">Membrane</keyword>
<dbReference type="GO" id="GO:0008528">
    <property type="term" value="F:G protein-coupled peptide receptor activity"/>
    <property type="evidence" value="ECO:0007669"/>
    <property type="project" value="TreeGrafter"/>
</dbReference>
<evidence type="ECO:0000256" key="8">
    <source>
        <dbReference type="ARBA" id="ARBA00023224"/>
    </source>
</evidence>
<dbReference type="SUPFAM" id="SSF81321">
    <property type="entry name" value="Family A G protein-coupled receptor-like"/>
    <property type="match status" value="1"/>
</dbReference>
<comment type="similarity">
    <text evidence="9">Belongs to the G-protein coupled receptor 1 family.</text>
</comment>